<feature type="region of interest" description="Disordered" evidence="1">
    <location>
        <begin position="11"/>
        <end position="32"/>
    </location>
</feature>
<dbReference type="GeneID" id="96743585"/>
<organism evidence="3 4">
    <name type="scientific">Streptomyces sparsogenes DSM 40356</name>
    <dbReference type="NCBI Taxonomy" id="1331668"/>
    <lineage>
        <taxon>Bacteria</taxon>
        <taxon>Bacillati</taxon>
        <taxon>Actinomycetota</taxon>
        <taxon>Actinomycetes</taxon>
        <taxon>Kitasatosporales</taxon>
        <taxon>Streptomycetaceae</taxon>
        <taxon>Streptomyces</taxon>
    </lineage>
</organism>
<dbReference type="InterPro" id="IPR036188">
    <property type="entry name" value="FAD/NAD-bd_sf"/>
</dbReference>
<dbReference type="STRING" id="67365.GCA_001704635_06023"/>
<keyword evidence="4" id="KW-1185">Reference proteome</keyword>
<dbReference type="Gene3D" id="3.50.50.60">
    <property type="entry name" value="FAD/NAD(P)-binding domain"/>
    <property type="match status" value="1"/>
</dbReference>
<accession>A0A1R1SKW4</accession>
<feature type="domain" description="FAD dependent oxidoreductase" evidence="2">
    <location>
        <begin position="38"/>
        <end position="401"/>
    </location>
</feature>
<name>A0A1R1SKW4_9ACTN</name>
<dbReference type="RefSeq" id="WP_079150940.1">
    <property type="nucleotide sequence ID" value="NZ_ASQP01000212.1"/>
</dbReference>
<dbReference type="PANTHER" id="PTHR13847">
    <property type="entry name" value="SARCOSINE DEHYDROGENASE-RELATED"/>
    <property type="match status" value="1"/>
</dbReference>
<gene>
    <name evidence="3" type="ORF">SPAR_14934</name>
</gene>
<dbReference type="Pfam" id="PF01266">
    <property type="entry name" value="DAO"/>
    <property type="match status" value="1"/>
</dbReference>
<dbReference type="Proteomes" id="UP000186168">
    <property type="component" value="Unassembled WGS sequence"/>
</dbReference>
<dbReference type="InterPro" id="IPR006076">
    <property type="entry name" value="FAD-dep_OxRdtase"/>
</dbReference>
<evidence type="ECO:0000256" key="1">
    <source>
        <dbReference type="SAM" id="MobiDB-lite"/>
    </source>
</evidence>
<comment type="caution">
    <text evidence="3">The sequence shown here is derived from an EMBL/GenBank/DDBJ whole genome shotgun (WGS) entry which is preliminary data.</text>
</comment>
<dbReference type="PANTHER" id="PTHR13847:SF285">
    <property type="entry name" value="FAD DEPENDENT OXIDOREDUCTASE DOMAIN-CONTAINING PROTEIN"/>
    <property type="match status" value="1"/>
</dbReference>
<protein>
    <submittedName>
        <fullName evidence="3">FAD dependent oxidoreductase</fullName>
    </submittedName>
</protein>
<sequence length="468" mass="50759">MINGQVSFWMRDTAGPTRDPAGAARPERPPLDGDTTVDVCVVGAGYTGLWTAYWLRQALPDASILVVEARHVGYGASGRNGGWLSGKMIGLPRHLAGGPRGRQGVVDLRRAAVDSFDEILGIMADHDIDVDAVHGGYLTIGRTPSELARLRAAVDAERAWGMTEEDVRLLSAAETAGRISIDGVLGALYSPHNVRLHPGKLVTGLASVVEAAGVRIAERTPALDLRPGRVRTPHGTVTARHILRATEGYTARLPGRRRDTLPMNSSMVITEPLSEADWKAIGWAGCEALSGAQHTYFYAQRTADGRIALGGRGLPYRFGSRLDQDGRLDRWTIGQLSGVLRGLWPDLRFRLAHAWCGSLGVPRDWSPSVVWDPATGLGHAGGYVGQGVTAAYLAGRTLADLVAGQDTRYTRLPWTGRRSPRWEPEPLRWLGSYAMYGLYRIADLSEATTRHERTSAFARLADTVSGRH</sequence>
<reference evidence="3 4" key="1">
    <citation type="submission" date="2013-05" db="EMBL/GenBank/DDBJ databases">
        <title>Genome sequence of Streptomyces sparsogenes DSM 40356.</title>
        <authorList>
            <person name="Coyne S."/>
            <person name="Seebeck F.P."/>
        </authorList>
    </citation>
    <scope>NUCLEOTIDE SEQUENCE [LARGE SCALE GENOMIC DNA]</scope>
    <source>
        <strain evidence="3 4">DSM 40356</strain>
    </source>
</reference>
<evidence type="ECO:0000259" key="2">
    <source>
        <dbReference type="Pfam" id="PF01266"/>
    </source>
</evidence>
<proteinExistence type="predicted"/>
<dbReference type="AlphaFoldDB" id="A0A1R1SKW4"/>
<evidence type="ECO:0000313" key="3">
    <source>
        <dbReference type="EMBL" id="OMI38669.1"/>
    </source>
</evidence>
<dbReference type="EMBL" id="ASQP01000212">
    <property type="protein sequence ID" value="OMI38669.1"/>
    <property type="molecule type" value="Genomic_DNA"/>
</dbReference>
<dbReference type="SUPFAM" id="SSF51905">
    <property type="entry name" value="FAD/NAD(P)-binding domain"/>
    <property type="match status" value="1"/>
</dbReference>
<evidence type="ECO:0000313" key="4">
    <source>
        <dbReference type="Proteomes" id="UP000186168"/>
    </source>
</evidence>
<dbReference type="Gene3D" id="3.30.9.10">
    <property type="entry name" value="D-Amino Acid Oxidase, subunit A, domain 2"/>
    <property type="match status" value="1"/>
</dbReference>
<dbReference type="GO" id="GO:0005737">
    <property type="term" value="C:cytoplasm"/>
    <property type="evidence" value="ECO:0007669"/>
    <property type="project" value="TreeGrafter"/>
</dbReference>